<organism evidence="5 6">
    <name type="scientific">Dillenia turbinata</name>
    <dbReference type="NCBI Taxonomy" id="194707"/>
    <lineage>
        <taxon>Eukaryota</taxon>
        <taxon>Viridiplantae</taxon>
        <taxon>Streptophyta</taxon>
        <taxon>Embryophyta</taxon>
        <taxon>Tracheophyta</taxon>
        <taxon>Spermatophyta</taxon>
        <taxon>Magnoliopsida</taxon>
        <taxon>eudicotyledons</taxon>
        <taxon>Gunneridae</taxon>
        <taxon>Pentapetalae</taxon>
        <taxon>Dilleniales</taxon>
        <taxon>Dilleniaceae</taxon>
        <taxon>Dillenia</taxon>
    </lineage>
</organism>
<accession>A0AAN8VK72</accession>
<dbReference type="NCBIfam" id="TIGR00756">
    <property type="entry name" value="PPR"/>
    <property type="match status" value="8"/>
</dbReference>
<dbReference type="Pfam" id="PF14432">
    <property type="entry name" value="DYW_deaminase"/>
    <property type="match status" value="1"/>
</dbReference>
<dbReference type="Proteomes" id="UP001370490">
    <property type="component" value="Unassembled WGS sequence"/>
</dbReference>
<dbReference type="InterPro" id="IPR011990">
    <property type="entry name" value="TPR-like_helical_dom_sf"/>
</dbReference>
<dbReference type="FunFam" id="1.25.40.10:FF:000366">
    <property type="entry name" value="Pentatricopeptide (PPR) repeat-containing protein"/>
    <property type="match status" value="1"/>
</dbReference>
<dbReference type="PANTHER" id="PTHR24015:SF1832">
    <property type="entry name" value="OS03G0241800 PROTEIN"/>
    <property type="match status" value="1"/>
</dbReference>
<dbReference type="Pfam" id="PF01535">
    <property type="entry name" value="PPR"/>
    <property type="match status" value="9"/>
</dbReference>
<dbReference type="Gene3D" id="1.25.40.10">
    <property type="entry name" value="Tetratricopeptide repeat domain"/>
    <property type="match status" value="8"/>
</dbReference>
<gene>
    <name evidence="5" type="ORF">RJ641_036108</name>
</gene>
<feature type="repeat" description="PPR" evidence="3">
    <location>
        <begin position="492"/>
        <end position="526"/>
    </location>
</feature>
<feature type="repeat" description="PPR" evidence="3">
    <location>
        <begin position="125"/>
        <end position="159"/>
    </location>
</feature>
<reference evidence="5 6" key="1">
    <citation type="submission" date="2023-12" db="EMBL/GenBank/DDBJ databases">
        <title>A high-quality genome assembly for Dillenia turbinata (Dilleniales).</title>
        <authorList>
            <person name="Chanderbali A."/>
        </authorList>
    </citation>
    <scope>NUCLEOTIDE SEQUENCE [LARGE SCALE GENOMIC DNA]</scope>
    <source>
        <strain evidence="5">LSX21</strain>
        <tissue evidence="5">Leaf</tissue>
    </source>
</reference>
<dbReference type="InterPro" id="IPR032867">
    <property type="entry name" value="DYW_dom"/>
</dbReference>
<dbReference type="GO" id="GO:0009451">
    <property type="term" value="P:RNA modification"/>
    <property type="evidence" value="ECO:0007669"/>
    <property type="project" value="InterPro"/>
</dbReference>
<dbReference type="Pfam" id="PF20431">
    <property type="entry name" value="E_motif"/>
    <property type="match status" value="1"/>
</dbReference>
<dbReference type="InterPro" id="IPR046960">
    <property type="entry name" value="PPR_At4g14850-like_plant"/>
</dbReference>
<sequence>MSISRPLHSLAITASKPLPLIPGGSKTSGSHLRLLTSCKNLKSLFLIHAQLLVSGLQNNNQANTHLINLYSSFNKCNFSQLVFDSAINPPVILWNSMIRAHIRSDQIDEALNLYKKMIGFGVEPDKHTFTFVLKACVKDMNLEMGCEIHKEVERKGLESDVYIGTGLVDLYCKLGELSLAREVFDKITYRDVVAWNAMISGFSQSSYPDEAVLFFKKMQLVDVQPNSVSLLNLFPAVCKLKDIKLSRCIHGFVIKREFGSEVFNGLIDMYSKCGGVDVASRVFARMEGKDDISWGSMMAGYAYNGCYIEVLTLFDQMNKEKIKMNKVSVVSALLAAAEMGDVKKGHEIHDCSIQEGFDSDTLVATPLMSMYAKCGEPEKARKIFEKIQKRDFVAWSALLAAYVQIGFHEEALFLFREMLIEDLKPNRVTMMSALPACGELLHSKLGRSLHCYAVKTNVDSDMSTATALVSMYAKLGDFTAALSVFSGMPQKDIVTWNSLINGYAQIGDAHSAIETFRKLQLSGMLPDAGTMVGVIPASTLSHDLKQGSCLHGWVIKCGFELDCHVHNALIDMYAKCGSLLSAEFLFTKFTKDVVSWNSMISGYLQNGHAVKAIASFHHMRLENQQPNLVTIVSVLPAAAYLAALKEGMAFHAYIIKVGFQSKTLVGNSLVDMYAKCGQLDYSENLFYEMENKTTVSWNAMLAGYAVHGYGDRAIELFTLMQELHVEVDSVSFVSILSACRHAGLVHEGKKIFYSMAERHHIEPDLEHYACMVDLLGRSGLFDETLDFIKSMPIEPDAGVWGALLGACRLHSNVSLGEVALDHLVKLEPGNATHYVVLSSIYAQSGRWGDAKTTRLKMNDTGLSKIPGCSWVEHKNKVHAFKAGDRSHPQFESMSLLWSNLLDKMEKMGYVPDRSCVLQNVEEEDKDLFLFSHSERLAITFALLGAEPGSTIQVVKNLRVCTDCHTVIKFIAKITSRKIIVRDANRFHHFEDEMFPEDFDLLMDLQLCSSGQSNCSSFVNVRVTDTGTKQSPLLRRSGCVFPGFCLNTPSLRKGRQCLNVGDIWKSLGENAEKMQTLSLVAATYAEYIISQSVAREPDDAIGFQRRQFFSSYASCILQSLSHCQPDQQCFLLTEDSTQLDVFLNSVNEA</sequence>
<dbReference type="PANTHER" id="PTHR24015">
    <property type="entry name" value="OS07G0578800 PROTEIN-RELATED"/>
    <property type="match status" value="1"/>
</dbReference>
<evidence type="ECO:0000313" key="5">
    <source>
        <dbReference type="EMBL" id="KAK6933214.1"/>
    </source>
</evidence>
<evidence type="ECO:0000259" key="4">
    <source>
        <dbReference type="Pfam" id="PF14432"/>
    </source>
</evidence>
<evidence type="ECO:0000313" key="6">
    <source>
        <dbReference type="Proteomes" id="UP001370490"/>
    </source>
</evidence>
<evidence type="ECO:0000256" key="2">
    <source>
        <dbReference type="ARBA" id="ARBA00022737"/>
    </source>
</evidence>
<dbReference type="InterPro" id="IPR002885">
    <property type="entry name" value="PPR_rpt"/>
</dbReference>
<proteinExistence type="inferred from homology"/>
<protein>
    <submittedName>
        <fullName evidence="5">DYW domain</fullName>
    </submittedName>
</protein>
<dbReference type="InterPro" id="IPR046848">
    <property type="entry name" value="E_motif"/>
</dbReference>
<dbReference type="EMBL" id="JBAMMX010000009">
    <property type="protein sequence ID" value="KAK6933214.1"/>
    <property type="molecule type" value="Genomic_DNA"/>
</dbReference>
<dbReference type="PROSITE" id="PS51375">
    <property type="entry name" value="PPR"/>
    <property type="match status" value="9"/>
</dbReference>
<dbReference type="AlphaFoldDB" id="A0AAN8VK72"/>
<feature type="domain" description="DYW" evidence="4">
    <location>
        <begin position="908"/>
        <end position="992"/>
    </location>
</feature>
<dbReference type="GO" id="GO:0003723">
    <property type="term" value="F:RNA binding"/>
    <property type="evidence" value="ECO:0007669"/>
    <property type="project" value="InterPro"/>
</dbReference>
<feature type="repeat" description="PPR" evidence="3">
    <location>
        <begin position="693"/>
        <end position="727"/>
    </location>
</feature>
<comment type="caution">
    <text evidence="5">The sequence shown here is derived from an EMBL/GenBank/DDBJ whole genome shotgun (WGS) entry which is preliminary data.</text>
</comment>
<feature type="repeat" description="PPR" evidence="3">
    <location>
        <begin position="391"/>
        <end position="425"/>
    </location>
</feature>
<feature type="repeat" description="PPR" evidence="3">
    <location>
        <begin position="191"/>
        <end position="225"/>
    </location>
</feature>
<feature type="repeat" description="PPR" evidence="3">
    <location>
        <begin position="90"/>
        <end position="124"/>
    </location>
</feature>
<evidence type="ECO:0000256" key="3">
    <source>
        <dbReference type="PROSITE-ProRule" id="PRU00708"/>
    </source>
</evidence>
<keyword evidence="6" id="KW-1185">Reference proteome</keyword>
<dbReference type="FunFam" id="1.25.40.10:FF:000682">
    <property type="entry name" value="Pentatricopeptide repeat-containing protein At3g16610"/>
    <property type="match status" value="1"/>
</dbReference>
<keyword evidence="2" id="KW-0677">Repeat</keyword>
<comment type="similarity">
    <text evidence="1">Belongs to the PPR family. PCMP-H subfamily.</text>
</comment>
<feature type="repeat" description="PPR" evidence="3">
    <location>
        <begin position="290"/>
        <end position="324"/>
    </location>
</feature>
<dbReference type="FunFam" id="1.25.40.10:FF:000073">
    <property type="entry name" value="Pentatricopeptide repeat-containing protein chloroplastic"/>
    <property type="match status" value="4"/>
</dbReference>
<dbReference type="GO" id="GO:0008270">
    <property type="term" value="F:zinc ion binding"/>
    <property type="evidence" value="ECO:0007669"/>
    <property type="project" value="InterPro"/>
</dbReference>
<evidence type="ECO:0000256" key="1">
    <source>
        <dbReference type="ARBA" id="ARBA00006643"/>
    </source>
</evidence>
<name>A0AAN8VK72_9MAGN</name>
<feature type="repeat" description="PPR" evidence="3">
    <location>
        <begin position="360"/>
        <end position="390"/>
    </location>
</feature>
<dbReference type="Pfam" id="PF13041">
    <property type="entry name" value="PPR_2"/>
    <property type="match status" value="4"/>
</dbReference>
<dbReference type="SUPFAM" id="SSF48452">
    <property type="entry name" value="TPR-like"/>
    <property type="match status" value="2"/>
</dbReference>
<dbReference type="FunFam" id="1.25.40.10:FF:000031">
    <property type="entry name" value="Pentatricopeptide repeat-containing protein mitochondrial"/>
    <property type="match status" value="1"/>
</dbReference>
<feature type="repeat" description="PPR" evidence="3">
    <location>
        <begin position="592"/>
        <end position="626"/>
    </location>
</feature>